<sequence length="138" mass="14699">MAAFPPPRECASCSAPTCSLSLAPLHHLPPLSLPLTPAINGHPSSIAAPCRPLPFLPLPIKGELRAALHPVSLLRSLLALVLQRHHKAVVPYKGRRADLLAGAVSTDEVCAGFLPQILRTGSWTSDQANRAATRSIWL</sequence>
<proteinExistence type="predicted"/>
<protein>
    <submittedName>
        <fullName evidence="1">Uncharacterized protein</fullName>
    </submittedName>
</protein>
<gene>
    <name evidence="1" type="ORF">GQ55_6G175800</name>
</gene>
<name>A0A2T7D6W5_9POAL</name>
<evidence type="ECO:0000313" key="2">
    <source>
        <dbReference type="Proteomes" id="UP000244336"/>
    </source>
</evidence>
<dbReference type="Gramene" id="PUZ51332">
    <property type="protein sequence ID" value="PUZ51332"/>
    <property type="gene ID" value="GQ55_6G175800"/>
</dbReference>
<accession>A0A2T7D6W5</accession>
<dbReference type="Proteomes" id="UP000244336">
    <property type="component" value="Chromosome 6"/>
</dbReference>
<evidence type="ECO:0000313" key="1">
    <source>
        <dbReference type="EMBL" id="PUZ51332.1"/>
    </source>
</evidence>
<dbReference type="AlphaFoldDB" id="A0A2T7D6W5"/>
<reference evidence="1 2" key="1">
    <citation type="submission" date="2018-04" db="EMBL/GenBank/DDBJ databases">
        <title>WGS assembly of Panicum hallii var. hallii HAL2.</title>
        <authorList>
            <person name="Lovell J."/>
            <person name="Jenkins J."/>
            <person name="Lowry D."/>
            <person name="Mamidi S."/>
            <person name="Sreedasyam A."/>
            <person name="Weng X."/>
            <person name="Barry K."/>
            <person name="Bonette J."/>
            <person name="Campitelli B."/>
            <person name="Daum C."/>
            <person name="Gordon S."/>
            <person name="Gould B."/>
            <person name="Lipzen A."/>
            <person name="MacQueen A."/>
            <person name="Palacio-Mejia J."/>
            <person name="Plott C."/>
            <person name="Shakirov E."/>
            <person name="Shu S."/>
            <person name="Yoshinaga Y."/>
            <person name="Zane M."/>
            <person name="Rokhsar D."/>
            <person name="Grimwood J."/>
            <person name="Schmutz J."/>
            <person name="Juenger T."/>
        </authorList>
    </citation>
    <scope>NUCLEOTIDE SEQUENCE [LARGE SCALE GENOMIC DNA]</scope>
    <source>
        <strain evidence="2">cv. HAL2</strain>
    </source>
</reference>
<keyword evidence="2" id="KW-1185">Reference proteome</keyword>
<organism evidence="1 2">
    <name type="scientific">Panicum hallii var. hallii</name>
    <dbReference type="NCBI Taxonomy" id="1504633"/>
    <lineage>
        <taxon>Eukaryota</taxon>
        <taxon>Viridiplantae</taxon>
        <taxon>Streptophyta</taxon>
        <taxon>Embryophyta</taxon>
        <taxon>Tracheophyta</taxon>
        <taxon>Spermatophyta</taxon>
        <taxon>Magnoliopsida</taxon>
        <taxon>Liliopsida</taxon>
        <taxon>Poales</taxon>
        <taxon>Poaceae</taxon>
        <taxon>PACMAD clade</taxon>
        <taxon>Panicoideae</taxon>
        <taxon>Panicodae</taxon>
        <taxon>Paniceae</taxon>
        <taxon>Panicinae</taxon>
        <taxon>Panicum</taxon>
        <taxon>Panicum sect. Panicum</taxon>
    </lineage>
</organism>
<dbReference type="EMBL" id="CM009754">
    <property type="protein sequence ID" value="PUZ51332.1"/>
    <property type="molecule type" value="Genomic_DNA"/>
</dbReference>